<sequence length="252" mass="28358">MSHFLFRVLTEVREYSGYCFLEDRCEDDLLVKMEGERCKESNLNKRRIKGSESAPKRKKCEVAQPGSSVVLAAKQQINHNVDQDKNVKRVQGVPDGKSSVTNFDIQRTSKHFPTLSYSLHTARVAIVSNSSAMISSASNVVKRTSNKKTRIPFGRIQDISGNQEPNRCIRDLSGDKVAVGELNGRISAAVPGCRERLNENSKRSNGFRTPLQSPTLYVKHCNDLLMAPKKRRCTRSYRMTKVPVSCTLRSPR</sequence>
<gene>
    <name evidence="1 2" type="ORF">Bm12888</name>
    <name evidence="1" type="ORF">BM_Bm12888</name>
</gene>
<name>A0A0I9NBW8_BRUMA</name>
<dbReference type="EMBL" id="LN857024">
    <property type="protein sequence ID" value="CTP82093.1"/>
    <property type="molecule type" value="Genomic_DNA"/>
</dbReference>
<evidence type="ECO:0000313" key="2">
    <source>
        <dbReference type="WormBase" id="Bm12888"/>
    </source>
</evidence>
<proteinExistence type="predicted"/>
<reference evidence="1" key="1">
    <citation type="journal article" date="2007" name="Science">
        <title>Draft genome of the filarial nematode parasite Brugia malayi.</title>
        <authorList>
            <person name="Ghedin E."/>
            <person name="Wang S."/>
            <person name="Spiro D."/>
            <person name="Caler E."/>
            <person name="Zhao Q."/>
            <person name="Crabtree J."/>
            <person name="Allen J.E."/>
            <person name="Delcher A.L."/>
            <person name="Guiliano D.B."/>
            <person name="Miranda-Saavedra D."/>
            <person name="Angiuoli S.V."/>
            <person name="Creasy T."/>
            <person name="Amedeo P."/>
            <person name="Haas B."/>
            <person name="El-Sayed N.M."/>
            <person name="Wortman J.R."/>
            <person name="Feldblyum T."/>
            <person name="Tallon L."/>
            <person name="Schatz M."/>
            <person name="Shumway M."/>
            <person name="Koo H."/>
            <person name="Salzberg S.L."/>
            <person name="Schobel S."/>
            <person name="Pertea M."/>
            <person name="Pop M."/>
            <person name="White O."/>
            <person name="Barton G.J."/>
            <person name="Carlow C.K."/>
            <person name="Crawford M.J."/>
            <person name="Daub J."/>
            <person name="Dimmic M.W."/>
            <person name="Estes C.F."/>
            <person name="Foster J.M."/>
            <person name="Ganatra M."/>
            <person name="Gregory W.F."/>
            <person name="Johnson N.M."/>
            <person name="Jin J."/>
            <person name="Komuniecki R."/>
            <person name="Korf I."/>
            <person name="Kumar S."/>
            <person name="Laney S."/>
            <person name="Li B.W."/>
            <person name="Li W."/>
            <person name="Lindblom T.H."/>
            <person name="Lustigman S."/>
            <person name="Ma D."/>
            <person name="Maina C.V."/>
            <person name="Martin D.M."/>
            <person name="McCarter J.P."/>
            <person name="McReynolds L."/>
            <person name="Mitreva M."/>
            <person name="Nutman T.B."/>
            <person name="Parkinson J."/>
            <person name="Peregrin-Alvarez J.M."/>
            <person name="Poole C."/>
            <person name="Ren Q."/>
            <person name="Saunders L."/>
            <person name="Sluder A.E."/>
            <person name="Smith K."/>
            <person name="Stanke M."/>
            <person name="Unnasch T.R."/>
            <person name="Ware J."/>
            <person name="Wei A.D."/>
            <person name="Weil G."/>
            <person name="Williams D.J."/>
            <person name="Zhang Y."/>
            <person name="Williams S.A."/>
            <person name="Fraser-Liggett C."/>
            <person name="Slatko B."/>
            <person name="Blaxter M.L."/>
            <person name="Scott A.L."/>
        </authorList>
    </citation>
    <scope>NUCLEOTIDE SEQUENCE</scope>
    <source>
        <strain evidence="1">FR3</strain>
    </source>
</reference>
<dbReference type="WormBase" id="Bm12888">
    <property type="protein sequence ID" value="BM21141"/>
    <property type="gene ID" value="WBGene00233149"/>
</dbReference>
<accession>A0A0I9NBW8</accession>
<reference evidence="1" key="2">
    <citation type="submission" date="2012-12" db="EMBL/GenBank/DDBJ databases">
        <authorList>
            <person name="Gao Y.W."/>
            <person name="Fan S.T."/>
            <person name="Sun H.T."/>
            <person name="Wang Z."/>
            <person name="Gao X.L."/>
            <person name="Li Y.G."/>
            <person name="Wang T.C."/>
            <person name="Zhang K."/>
            <person name="Xu W.W."/>
            <person name="Yu Z.J."/>
            <person name="Xia X.Z."/>
        </authorList>
    </citation>
    <scope>NUCLEOTIDE SEQUENCE</scope>
    <source>
        <strain evidence="1">FR3</strain>
    </source>
</reference>
<evidence type="ECO:0000313" key="1">
    <source>
        <dbReference type="EMBL" id="CTP82093.1"/>
    </source>
</evidence>
<protein>
    <submittedName>
        <fullName evidence="1">Bm12888</fullName>
    </submittedName>
</protein>
<dbReference type="AlphaFoldDB" id="A0A0I9NBW8"/>
<dbReference type="OMA" id="RRCTRSY"/>
<organism evidence="1">
    <name type="scientific">Brugia malayi</name>
    <name type="common">Filarial nematode worm</name>
    <dbReference type="NCBI Taxonomy" id="6279"/>
    <lineage>
        <taxon>Eukaryota</taxon>
        <taxon>Metazoa</taxon>
        <taxon>Ecdysozoa</taxon>
        <taxon>Nematoda</taxon>
        <taxon>Chromadorea</taxon>
        <taxon>Rhabditida</taxon>
        <taxon>Spirurina</taxon>
        <taxon>Spiruromorpha</taxon>
        <taxon>Filarioidea</taxon>
        <taxon>Onchocercidae</taxon>
        <taxon>Brugia</taxon>
    </lineage>
</organism>